<keyword evidence="1" id="KW-0732">Signal</keyword>
<feature type="chain" id="PRO_5004175570" evidence="1">
    <location>
        <begin position="23"/>
        <end position="42"/>
    </location>
</feature>
<accession>Q0PJU7</accession>
<sequence>MRLLYLLGVVLVALMAAVPSQASLGYRPRPNYRPRPIYRPGK</sequence>
<dbReference type="AlphaFoldDB" id="Q0PJU7"/>
<feature type="signal peptide" evidence="1">
    <location>
        <begin position="1"/>
        <end position="22"/>
    </location>
</feature>
<proteinExistence type="evidence at transcript level"/>
<protein>
    <submittedName>
        <fullName evidence="2">Astacidin 2</fullName>
    </submittedName>
</protein>
<reference evidence="2" key="1">
    <citation type="submission" date="2006-06" db="EMBL/GenBank/DDBJ databases">
        <authorList>
            <person name="Lee S."/>
            <person name="Andren T."/>
            <person name="Soderhall K."/>
            <person name="Soderhall I."/>
        </authorList>
    </citation>
    <scope>NUCLEOTIDE SEQUENCE</scope>
</reference>
<dbReference type="EMBL" id="DQ822206">
    <property type="protein sequence ID" value="ABH05920.1"/>
    <property type="molecule type" value="mRNA"/>
</dbReference>
<evidence type="ECO:0000313" key="2">
    <source>
        <dbReference type="EMBL" id="ABH05920.1"/>
    </source>
</evidence>
<evidence type="ECO:0000256" key="1">
    <source>
        <dbReference type="SAM" id="SignalP"/>
    </source>
</evidence>
<organism evidence="2">
    <name type="scientific">Pacifastacus leniusculus</name>
    <name type="common">Signal crayfish</name>
    <dbReference type="NCBI Taxonomy" id="6720"/>
    <lineage>
        <taxon>Eukaryota</taxon>
        <taxon>Metazoa</taxon>
        <taxon>Ecdysozoa</taxon>
        <taxon>Arthropoda</taxon>
        <taxon>Crustacea</taxon>
        <taxon>Multicrustacea</taxon>
        <taxon>Malacostraca</taxon>
        <taxon>Eumalacostraca</taxon>
        <taxon>Eucarida</taxon>
        <taxon>Decapoda</taxon>
        <taxon>Pleocyemata</taxon>
        <taxon>Astacidea</taxon>
        <taxon>Astacoidea</taxon>
        <taxon>Astacidae</taxon>
        <taxon>Pacifastacus</taxon>
    </lineage>
</organism>
<name>Q0PJU7_PACLE</name>
<reference evidence="2" key="2">
    <citation type="journal article" date="2007" name="Dev. Comp. Immunol.">
        <title>Antibacterial peptides in hemocytes and hematopoietic tissue from freshwater crayfish Pacifastacus leniusculus: characterization and expression pattern.</title>
        <authorList>
            <person name="Jiravanichpaisal P."/>
            <person name="Lee S.Y."/>
            <person name="Kim Y.A."/>
            <person name="Andren T."/>
            <person name="Soderhall I."/>
        </authorList>
    </citation>
    <scope>NUCLEOTIDE SEQUENCE</scope>
</reference>